<dbReference type="SMART" id="SM00047">
    <property type="entry name" value="LYZ2"/>
    <property type="match status" value="1"/>
</dbReference>
<evidence type="ECO:0000256" key="1">
    <source>
        <dbReference type="ARBA" id="ARBA00022801"/>
    </source>
</evidence>
<protein>
    <recommendedName>
        <fullName evidence="2">Mannosyl-glycoprotein endo-beta-N-acetylglucosamidase-like domain-containing protein</fullName>
    </recommendedName>
</protein>
<dbReference type="EMBL" id="WNZW01000003">
    <property type="protein sequence ID" value="MUG45539.1"/>
    <property type="molecule type" value="Genomic_DNA"/>
</dbReference>
<dbReference type="InterPro" id="IPR051056">
    <property type="entry name" value="Glycosyl_Hydrolase_73"/>
</dbReference>
<dbReference type="Gene3D" id="1.10.530.10">
    <property type="match status" value="1"/>
</dbReference>
<dbReference type="OrthoDB" id="977752at2"/>
<accession>A0A7X3CN58</accession>
<dbReference type="InterPro" id="IPR002901">
    <property type="entry name" value="MGlyc_endo_b_GlcNAc-like_dom"/>
</dbReference>
<gene>
    <name evidence="3" type="ORF">GNP95_11130</name>
</gene>
<dbReference type="GO" id="GO:0004040">
    <property type="term" value="F:amidase activity"/>
    <property type="evidence" value="ECO:0007669"/>
    <property type="project" value="InterPro"/>
</dbReference>
<comment type="caution">
    <text evidence="3">The sequence shown here is derived from an EMBL/GenBank/DDBJ whole genome shotgun (WGS) entry which is preliminary data.</text>
</comment>
<dbReference type="Gene3D" id="4.10.80.30">
    <property type="entry name" value="DNA polymerase, domain 6"/>
    <property type="match status" value="1"/>
</dbReference>
<reference evidence="3 4" key="1">
    <citation type="submission" date="2019-11" db="EMBL/GenBank/DDBJ databases">
        <title>Draft genome sequences of five Paenibacillus species of dairy origin.</title>
        <authorList>
            <person name="Olajide A.M."/>
            <person name="Chen S."/>
            <person name="Lapointe G."/>
        </authorList>
    </citation>
    <scope>NUCLEOTIDE SEQUENCE [LARGE SCALE GENOMIC DNA]</scope>
    <source>
        <strain evidence="3 4">12CR55</strain>
    </source>
</reference>
<keyword evidence="1" id="KW-0378">Hydrolase</keyword>
<dbReference type="PANTHER" id="PTHR33308">
    <property type="entry name" value="PEPTIDOGLYCAN HYDROLASE FLGJ"/>
    <property type="match status" value="1"/>
</dbReference>
<dbReference type="AlphaFoldDB" id="A0A7X3CN58"/>
<evidence type="ECO:0000313" key="4">
    <source>
        <dbReference type="Proteomes" id="UP000447876"/>
    </source>
</evidence>
<dbReference type="RefSeq" id="WP_155610954.1">
    <property type="nucleotide sequence ID" value="NZ_WNZW01000003.1"/>
</dbReference>
<evidence type="ECO:0000313" key="3">
    <source>
        <dbReference type="EMBL" id="MUG45539.1"/>
    </source>
</evidence>
<feature type="domain" description="Mannosyl-glycoprotein endo-beta-N-acetylglucosamidase-like" evidence="2">
    <location>
        <begin position="2"/>
        <end position="152"/>
    </location>
</feature>
<evidence type="ECO:0000259" key="2">
    <source>
        <dbReference type="SMART" id="SM00047"/>
    </source>
</evidence>
<dbReference type="PANTHER" id="PTHR33308:SF10">
    <property type="entry name" value="EXO-GLUCOSAMINIDASE LYTG"/>
    <property type="match status" value="1"/>
</dbReference>
<sequence length="237" mass="25774">MKDSDFIAKIAAYAVADMQDTFIPASLTIAQAALESAWGASGLTSKANNLFGIKGTGPAGSVTMPTTEYVNGKPIKVKAAFRAYNNWGESIRDHSKLILNGVSWNRNLYKKVIGANGRTAAREIAAAGYATDPGYANKLIALMDKYDLYKYDGQGKGVEKVAERDINKVSAWATENWAEAVENGYFDGNRPGAAMTREEMAIVVNRLRRNFLALIAGNTADIAELDKRLQKIEQEGK</sequence>
<proteinExistence type="predicted"/>
<dbReference type="PRINTS" id="PR01002">
    <property type="entry name" value="FLGFLGJ"/>
</dbReference>
<organism evidence="3 4">
    <name type="scientific">Paenibacillus woosongensis</name>
    <dbReference type="NCBI Taxonomy" id="307580"/>
    <lineage>
        <taxon>Bacteria</taxon>
        <taxon>Bacillati</taxon>
        <taxon>Bacillota</taxon>
        <taxon>Bacilli</taxon>
        <taxon>Bacillales</taxon>
        <taxon>Paenibacillaceae</taxon>
        <taxon>Paenibacillus</taxon>
    </lineage>
</organism>
<dbReference type="Proteomes" id="UP000447876">
    <property type="component" value="Unassembled WGS sequence"/>
</dbReference>
<name>A0A7X3CN58_9BACL</name>
<dbReference type="Pfam" id="PF01832">
    <property type="entry name" value="Glucosaminidase"/>
    <property type="match status" value="1"/>
</dbReference>